<dbReference type="InterPro" id="IPR032098">
    <property type="entry name" value="Acyltransf_C"/>
</dbReference>
<reference evidence="7" key="1">
    <citation type="journal article" date="2024" name="Gigascience">
        <title>Chromosome-level genome of the poultry shaft louse Menopon gallinae provides insight into the host-switching and adaptive evolution of parasitic lice.</title>
        <authorList>
            <person name="Xu Y."/>
            <person name="Ma L."/>
            <person name="Liu S."/>
            <person name="Liang Y."/>
            <person name="Liu Q."/>
            <person name="He Z."/>
            <person name="Tian L."/>
            <person name="Duan Y."/>
            <person name="Cai W."/>
            <person name="Li H."/>
            <person name="Song F."/>
        </authorList>
    </citation>
    <scope>NUCLEOTIDE SEQUENCE</scope>
    <source>
        <strain evidence="7">Cailab_2023a</strain>
    </source>
</reference>
<evidence type="ECO:0000313" key="7">
    <source>
        <dbReference type="EMBL" id="KAL0280588.1"/>
    </source>
</evidence>
<evidence type="ECO:0000256" key="5">
    <source>
        <dbReference type="SAM" id="Phobius"/>
    </source>
</evidence>
<dbReference type="PANTHER" id="PTHR10983:SF16">
    <property type="entry name" value="LYSOCARDIOLIPIN ACYLTRANSFERASE 1"/>
    <property type="match status" value="1"/>
</dbReference>
<dbReference type="GO" id="GO:0016746">
    <property type="term" value="F:acyltransferase activity"/>
    <property type="evidence" value="ECO:0007669"/>
    <property type="project" value="UniProtKB-KW"/>
</dbReference>
<accession>A0AAW2IFL0</accession>
<keyword evidence="5" id="KW-0812">Transmembrane</keyword>
<evidence type="ECO:0000256" key="2">
    <source>
        <dbReference type="ARBA" id="ARBA00022679"/>
    </source>
</evidence>
<evidence type="ECO:0000256" key="3">
    <source>
        <dbReference type="ARBA" id="ARBA00023315"/>
    </source>
</evidence>
<dbReference type="GO" id="GO:0005783">
    <property type="term" value="C:endoplasmic reticulum"/>
    <property type="evidence" value="ECO:0007669"/>
    <property type="project" value="TreeGrafter"/>
</dbReference>
<keyword evidence="3" id="KW-0012">Acyltransferase</keyword>
<dbReference type="CDD" id="cd07990">
    <property type="entry name" value="LPLAT_LCLAT1-like"/>
    <property type="match status" value="1"/>
</dbReference>
<comment type="caution">
    <text evidence="7">The sequence shown here is derived from an EMBL/GenBank/DDBJ whole genome shotgun (WGS) entry which is preliminary data.</text>
</comment>
<evidence type="ECO:0000259" key="6">
    <source>
        <dbReference type="SMART" id="SM00563"/>
    </source>
</evidence>
<gene>
    <name evidence="7" type="ORF">PYX00_001840</name>
</gene>
<feature type="compositionally biased region" description="Polar residues" evidence="4">
    <location>
        <begin position="322"/>
        <end position="332"/>
    </location>
</feature>
<comment type="similarity">
    <text evidence="1">Belongs to the 1-acyl-sn-glycerol-3-phosphate acyltransferase family.</text>
</comment>
<keyword evidence="2" id="KW-0808">Transferase</keyword>
<dbReference type="SUPFAM" id="SSF69593">
    <property type="entry name" value="Glycerol-3-phosphate (1)-acyltransferase"/>
    <property type="match status" value="1"/>
</dbReference>
<feature type="transmembrane region" description="Helical" evidence="5">
    <location>
        <begin position="12"/>
        <end position="38"/>
    </location>
</feature>
<keyword evidence="5" id="KW-0472">Membrane</keyword>
<protein>
    <recommendedName>
        <fullName evidence="6">Phospholipid/glycerol acyltransferase domain-containing protein</fullName>
    </recommendedName>
</protein>
<evidence type="ECO:0000256" key="1">
    <source>
        <dbReference type="ARBA" id="ARBA00008655"/>
    </source>
</evidence>
<dbReference type="InterPro" id="IPR002123">
    <property type="entry name" value="Plipid/glycerol_acylTrfase"/>
</dbReference>
<dbReference type="Pfam" id="PF16076">
    <property type="entry name" value="Acyltransf_C"/>
    <property type="match status" value="1"/>
</dbReference>
<sequence>MIIKRLIFGITYCLLWYISILVGFFLFICPLLPLVFFHPKLYRKWSETVFGMWEPFPVALLEIFFGIRAVLSGDQIDPFERSLLIMNHRTRLDWNFLWVGLFHCCHPYSHALKYVLKSAVMHVPGPGWVMQTCSFLFIHRNWSKDKRLLGRLIQYLDMSEEPYQILIFPEGTDLTPSNISKSHKYADEHNLERYYNVLHPKTTGFAFLAHKMKLSGKINAVYDITVGYPGRAPQNESDLLKGNFPDEVHFHIKRYSARELPTAEPDLKQWLTDIWKKKERLLTNFQAADGNASERMMEREIRNSNYTVRSDGSEKQLPATLGASSANKSQTDGGLPISDSLKSANLDDAENIPTTSNYRESSTSNSSRPLLNRYRPSHLLYLTFLFWMALIDGFQHIIASIYFYRYKIDPNRKDA</sequence>
<evidence type="ECO:0000256" key="4">
    <source>
        <dbReference type="SAM" id="MobiDB-lite"/>
    </source>
</evidence>
<dbReference type="EMBL" id="JARGDH010000001">
    <property type="protein sequence ID" value="KAL0280588.1"/>
    <property type="molecule type" value="Genomic_DNA"/>
</dbReference>
<feature type="region of interest" description="Disordered" evidence="4">
    <location>
        <begin position="304"/>
        <end position="369"/>
    </location>
</feature>
<name>A0AAW2IFL0_9NEOP</name>
<feature type="transmembrane region" description="Helical" evidence="5">
    <location>
        <begin position="379"/>
        <end position="404"/>
    </location>
</feature>
<feature type="domain" description="Phospholipid/glycerol acyltransferase" evidence="6">
    <location>
        <begin position="82"/>
        <end position="229"/>
    </location>
</feature>
<dbReference type="GO" id="GO:0036149">
    <property type="term" value="P:phosphatidylinositol acyl-chain remodeling"/>
    <property type="evidence" value="ECO:0007669"/>
    <property type="project" value="TreeGrafter"/>
</dbReference>
<keyword evidence="5" id="KW-1133">Transmembrane helix</keyword>
<dbReference type="AlphaFoldDB" id="A0AAW2IFL0"/>
<feature type="compositionally biased region" description="Low complexity" evidence="4">
    <location>
        <begin position="354"/>
        <end position="369"/>
    </location>
</feature>
<dbReference type="Pfam" id="PF01553">
    <property type="entry name" value="Acyltransferase"/>
    <property type="match status" value="1"/>
</dbReference>
<dbReference type="SMART" id="SM00563">
    <property type="entry name" value="PlsC"/>
    <property type="match status" value="1"/>
</dbReference>
<dbReference type="PANTHER" id="PTHR10983">
    <property type="entry name" value="1-ACYLGLYCEROL-3-PHOSPHATE ACYLTRANSFERASE-RELATED"/>
    <property type="match status" value="1"/>
</dbReference>
<proteinExistence type="inferred from homology"/>
<organism evidence="7">
    <name type="scientific">Menopon gallinae</name>
    <name type="common">poultry shaft louse</name>
    <dbReference type="NCBI Taxonomy" id="328185"/>
    <lineage>
        <taxon>Eukaryota</taxon>
        <taxon>Metazoa</taxon>
        <taxon>Ecdysozoa</taxon>
        <taxon>Arthropoda</taxon>
        <taxon>Hexapoda</taxon>
        <taxon>Insecta</taxon>
        <taxon>Pterygota</taxon>
        <taxon>Neoptera</taxon>
        <taxon>Paraneoptera</taxon>
        <taxon>Psocodea</taxon>
        <taxon>Troctomorpha</taxon>
        <taxon>Phthiraptera</taxon>
        <taxon>Amblycera</taxon>
        <taxon>Menoponidae</taxon>
        <taxon>Menopon</taxon>
    </lineage>
</organism>